<dbReference type="InterPro" id="IPR013011">
    <property type="entry name" value="PTS_EIIB_2"/>
</dbReference>
<evidence type="ECO:0000256" key="2">
    <source>
        <dbReference type="ARBA" id="ARBA00022737"/>
    </source>
</evidence>
<dbReference type="InterPro" id="IPR036095">
    <property type="entry name" value="PTS_EIIB-like_sf"/>
</dbReference>
<evidence type="ECO:0000256" key="4">
    <source>
        <dbReference type="ARBA" id="ARBA00023159"/>
    </source>
</evidence>
<feature type="domain" description="PTS EIIB type-2" evidence="7">
    <location>
        <begin position="407"/>
        <end position="498"/>
    </location>
</feature>
<accession>A0A3S0KCL1</accession>
<dbReference type="InterPro" id="IPR011608">
    <property type="entry name" value="PRD"/>
</dbReference>
<reference evidence="9 10" key="1">
    <citation type="submission" date="2018-12" db="EMBL/GenBank/DDBJ databases">
        <title>Bacillus yapensis draft genome sequence.</title>
        <authorList>
            <person name="Yu L."/>
            <person name="Xu X."/>
            <person name="Tang X."/>
        </authorList>
    </citation>
    <scope>NUCLEOTIDE SEQUENCE [LARGE SCALE GENOMIC DNA]</scope>
    <source>
        <strain evidence="9 10">XXST-01</strain>
    </source>
</reference>
<dbReference type="GO" id="GO:0009401">
    <property type="term" value="P:phosphoenolpyruvate-dependent sugar phosphotransferase system"/>
    <property type="evidence" value="ECO:0007669"/>
    <property type="project" value="InterPro"/>
</dbReference>
<dbReference type="PANTHER" id="PTHR30185">
    <property type="entry name" value="CRYPTIC BETA-GLUCOSIDE BGL OPERON ANTITERMINATOR"/>
    <property type="match status" value="1"/>
</dbReference>
<evidence type="ECO:0000259" key="7">
    <source>
        <dbReference type="PROSITE" id="PS51099"/>
    </source>
</evidence>
<dbReference type="Pfam" id="PF08279">
    <property type="entry name" value="HTH_11"/>
    <property type="match status" value="1"/>
</dbReference>
<dbReference type="InterPro" id="IPR036390">
    <property type="entry name" value="WH_DNA-bd_sf"/>
</dbReference>
<dbReference type="InterPro" id="IPR036634">
    <property type="entry name" value="PRD_sf"/>
</dbReference>
<dbReference type="Pfam" id="PF00874">
    <property type="entry name" value="PRD"/>
    <property type="match status" value="2"/>
</dbReference>
<keyword evidence="3" id="KW-0805">Transcription regulation</keyword>
<dbReference type="CDD" id="cd05568">
    <property type="entry name" value="PTS_IIB_bgl_like"/>
    <property type="match status" value="1"/>
</dbReference>
<dbReference type="GO" id="GO:0006355">
    <property type="term" value="P:regulation of DNA-templated transcription"/>
    <property type="evidence" value="ECO:0007669"/>
    <property type="project" value="InterPro"/>
</dbReference>
<dbReference type="SUPFAM" id="SSF63520">
    <property type="entry name" value="PTS-regulatory domain, PRD"/>
    <property type="match status" value="2"/>
</dbReference>
<evidence type="ECO:0000313" key="10">
    <source>
        <dbReference type="Proteomes" id="UP000271374"/>
    </source>
</evidence>
<dbReference type="Gene3D" id="1.10.10.10">
    <property type="entry name" value="Winged helix-like DNA-binding domain superfamily/Winged helix DNA-binding domain"/>
    <property type="match status" value="2"/>
</dbReference>
<dbReference type="SUPFAM" id="SSF46785">
    <property type="entry name" value="Winged helix' DNA-binding domain"/>
    <property type="match status" value="1"/>
</dbReference>
<dbReference type="GO" id="GO:0008982">
    <property type="term" value="F:protein-N(PI)-phosphohistidine-sugar phosphotransferase activity"/>
    <property type="evidence" value="ECO:0007669"/>
    <property type="project" value="InterPro"/>
</dbReference>
<evidence type="ECO:0000256" key="1">
    <source>
        <dbReference type="ARBA" id="ARBA00022679"/>
    </source>
</evidence>
<keyword evidence="4" id="KW-0010">Activator</keyword>
<protein>
    <submittedName>
        <fullName evidence="9">Transcription antiterminator</fullName>
    </submittedName>
</protein>
<dbReference type="InterPro" id="IPR050661">
    <property type="entry name" value="BglG_antiterminators"/>
</dbReference>
<keyword evidence="1" id="KW-0808">Transferase</keyword>
<gene>
    <name evidence="9" type="ORF">EKG37_18915</name>
</gene>
<dbReference type="InterPro" id="IPR007737">
    <property type="entry name" value="Mga_HTH"/>
</dbReference>
<dbReference type="Gene3D" id="3.40.50.2300">
    <property type="match status" value="1"/>
</dbReference>
<keyword evidence="2" id="KW-0677">Repeat</keyword>
<dbReference type="PANTHER" id="PTHR30185:SF13">
    <property type="entry name" value="LICABCH OPERON REGULATOR-RELATED"/>
    <property type="match status" value="1"/>
</dbReference>
<dbReference type="AlphaFoldDB" id="A0A3S0KCL1"/>
<sequence length="639" mass="74142">MFSKRQKDIFSVLSKVNESITSEWIAKEIGVSDRTVRNEIKLIQQKSASFGIVIESYRGKGYSMKVLDQQLFSSAVGQVSDEADTTIVNYADQENRVLYMLTRLLLVKDFIKIEKFSDELFVSISTVQNDLKIVRSILKKYNLKLTTRPYYGTKVEGDEYMKRQCLSNSVLNRKQDPFVDSDSFQLLDQEVYENVKKILIDKLITYKIDISDISLTNLVTHITIACKRIEEGWIIEHLEDWIIQQYPFEQMVAKEIIAEVERFTGLTFPTSEMDYIIIHLLGTKLLNEKELQEINDHDEVGKIVNLILERLKNELNWDFRDDIEFIQALTLHIRPAMNRLKYKMNIRNPLLNDIKTKYPIAFDGAVIASKCIEEYLNLEIVEHEIAYIALHIGVALERMKTRKNELKKVLVVCASGVGSARLLYYRLKNHFDHSIEIVDTINYYNLVSYNLASVDLIISTIPILETLRVPVLVVNPFLDDKDIQKINGFLKKSSYQVESYLNSSRIFLQQDLQDKESVIEFLCNELYNQGLVPADYVNLVLERESLAPTCFGDLVAIPHPMTPVTEETFWTICTLKKPIQWHEDQMVQFVCLLNIRKGPNSDLDQMYQNMIAILDNRMLIQRLIESKNQNEVISLLKEK</sequence>
<proteinExistence type="predicted"/>
<name>A0A3S0KCL1_9BACI</name>
<keyword evidence="10" id="KW-1185">Reference proteome</keyword>
<feature type="domain" description="PRD" evidence="8">
    <location>
        <begin position="295"/>
        <end position="402"/>
    </location>
</feature>
<keyword evidence="5" id="KW-0804">Transcription</keyword>
<organism evidence="9 10">
    <name type="scientific">Bacillus yapensis</name>
    <dbReference type="NCBI Taxonomy" id="2492960"/>
    <lineage>
        <taxon>Bacteria</taxon>
        <taxon>Bacillati</taxon>
        <taxon>Bacillota</taxon>
        <taxon>Bacilli</taxon>
        <taxon>Bacillales</taxon>
        <taxon>Bacillaceae</taxon>
        <taxon>Bacillus</taxon>
    </lineage>
</organism>
<dbReference type="PROSITE" id="PS51099">
    <property type="entry name" value="PTS_EIIB_TYPE_2"/>
    <property type="match status" value="1"/>
</dbReference>
<feature type="domain" description="PTS EIIA type-2" evidence="6">
    <location>
        <begin position="499"/>
        <end position="639"/>
    </location>
</feature>
<dbReference type="Proteomes" id="UP000271374">
    <property type="component" value="Unassembled WGS sequence"/>
</dbReference>
<dbReference type="RefSeq" id="WP_126410341.1">
    <property type="nucleotide sequence ID" value="NZ_RXNT01000018.1"/>
</dbReference>
<evidence type="ECO:0000256" key="3">
    <source>
        <dbReference type="ARBA" id="ARBA00023015"/>
    </source>
</evidence>
<dbReference type="Pfam" id="PF05043">
    <property type="entry name" value="Mga"/>
    <property type="match status" value="1"/>
</dbReference>
<feature type="domain" description="PRD" evidence="8">
    <location>
        <begin position="186"/>
        <end position="290"/>
    </location>
</feature>
<comment type="caution">
    <text evidence="9">The sequence shown here is derived from an EMBL/GenBank/DDBJ whole genome shotgun (WGS) entry which is preliminary data.</text>
</comment>
<evidence type="ECO:0000313" key="9">
    <source>
        <dbReference type="EMBL" id="RTR27593.1"/>
    </source>
</evidence>
<dbReference type="InterPro" id="IPR013196">
    <property type="entry name" value="HTH_11"/>
</dbReference>
<dbReference type="PROSITE" id="PS51372">
    <property type="entry name" value="PRD_2"/>
    <property type="match status" value="2"/>
</dbReference>
<dbReference type="SUPFAM" id="SSF52794">
    <property type="entry name" value="PTS system IIB component-like"/>
    <property type="match status" value="1"/>
</dbReference>
<dbReference type="CDD" id="cd00211">
    <property type="entry name" value="PTS_IIA_fru"/>
    <property type="match status" value="1"/>
</dbReference>
<dbReference type="InterPro" id="IPR036388">
    <property type="entry name" value="WH-like_DNA-bd_sf"/>
</dbReference>
<dbReference type="InterPro" id="IPR016152">
    <property type="entry name" value="PTrfase/Anion_transptr"/>
</dbReference>
<evidence type="ECO:0000259" key="8">
    <source>
        <dbReference type="PROSITE" id="PS51372"/>
    </source>
</evidence>
<dbReference type="Gene3D" id="3.40.930.10">
    <property type="entry name" value="Mannitol-specific EII, Chain A"/>
    <property type="match status" value="1"/>
</dbReference>
<dbReference type="PROSITE" id="PS51094">
    <property type="entry name" value="PTS_EIIA_TYPE_2"/>
    <property type="match status" value="1"/>
</dbReference>
<dbReference type="InterPro" id="IPR002178">
    <property type="entry name" value="PTS_EIIA_type-2_dom"/>
</dbReference>
<dbReference type="Gene3D" id="1.10.1790.10">
    <property type="entry name" value="PRD domain"/>
    <property type="match status" value="2"/>
</dbReference>
<dbReference type="OrthoDB" id="3710983at2"/>
<evidence type="ECO:0000256" key="5">
    <source>
        <dbReference type="ARBA" id="ARBA00023163"/>
    </source>
</evidence>
<dbReference type="EMBL" id="RXNT01000018">
    <property type="protein sequence ID" value="RTR27593.1"/>
    <property type="molecule type" value="Genomic_DNA"/>
</dbReference>
<dbReference type="SUPFAM" id="SSF55804">
    <property type="entry name" value="Phoshotransferase/anion transport protein"/>
    <property type="match status" value="1"/>
</dbReference>
<evidence type="ECO:0000259" key="6">
    <source>
        <dbReference type="PROSITE" id="PS51094"/>
    </source>
</evidence>
<dbReference type="Pfam" id="PF00359">
    <property type="entry name" value="PTS_EIIA_2"/>
    <property type="match status" value="1"/>
</dbReference>